<evidence type="ECO:0000256" key="4">
    <source>
        <dbReference type="ARBA" id="ARBA00022801"/>
    </source>
</evidence>
<keyword evidence="10" id="KW-1185">Reference proteome</keyword>
<evidence type="ECO:0000256" key="7">
    <source>
        <dbReference type="RuleBase" id="RU003788"/>
    </source>
</evidence>
<dbReference type="GO" id="GO:0042742">
    <property type="term" value="P:defense response to bacterium"/>
    <property type="evidence" value="ECO:0007669"/>
    <property type="project" value="UniProtKB-KW"/>
</dbReference>
<dbReference type="InterPro" id="IPR023346">
    <property type="entry name" value="Lysozyme-like_dom_sf"/>
</dbReference>
<evidence type="ECO:0000256" key="3">
    <source>
        <dbReference type="ARBA" id="ARBA00022638"/>
    </source>
</evidence>
<reference evidence="9 10" key="1">
    <citation type="submission" date="2019-04" db="EMBL/GenBank/DDBJ databases">
        <title>Vagococcus sp. nov., isolated from faeces of yaks (Bos grunniens).</title>
        <authorList>
            <person name="Ge Y."/>
        </authorList>
    </citation>
    <scope>NUCLEOTIDE SEQUENCE [LARGE SCALE GENOMIC DNA]</scope>
    <source>
        <strain evidence="9 10">MN-17</strain>
    </source>
</reference>
<dbReference type="AlphaFoldDB" id="A0A4D7CX64"/>
<keyword evidence="2 7" id="KW-0929">Antimicrobial</keyword>
<evidence type="ECO:0000256" key="5">
    <source>
        <dbReference type="ARBA" id="ARBA00023200"/>
    </source>
</evidence>
<dbReference type="PANTHER" id="PTHR38107">
    <property type="match status" value="1"/>
</dbReference>
<evidence type="ECO:0000313" key="10">
    <source>
        <dbReference type="Proteomes" id="UP000298615"/>
    </source>
</evidence>
<evidence type="ECO:0000256" key="6">
    <source>
        <dbReference type="ARBA" id="ARBA00023295"/>
    </source>
</evidence>
<dbReference type="GO" id="GO:0031640">
    <property type="term" value="P:killing of cells of another organism"/>
    <property type="evidence" value="ECO:0007669"/>
    <property type="project" value="UniProtKB-KW"/>
</dbReference>
<dbReference type="Pfam" id="PF08460">
    <property type="entry name" value="SH3_5"/>
    <property type="match status" value="1"/>
</dbReference>
<evidence type="ECO:0000259" key="8">
    <source>
        <dbReference type="SMART" id="SM00287"/>
    </source>
</evidence>
<dbReference type="HAMAP" id="MF_04110">
    <property type="entry name" value="ENDOLYSIN_T4"/>
    <property type="match status" value="1"/>
</dbReference>
<keyword evidence="3 7" id="KW-0081">Bacteriolytic enzyme</keyword>
<name>A0A4D7CX64_9ENTE</name>
<dbReference type="InterPro" id="IPR003646">
    <property type="entry name" value="SH3-like_bac-type"/>
</dbReference>
<dbReference type="KEGG" id="vao:FA707_08465"/>
<keyword evidence="5" id="KW-1035">Host cytoplasm</keyword>
<dbReference type="InterPro" id="IPR002196">
    <property type="entry name" value="Glyco_hydro_24"/>
</dbReference>
<dbReference type="InterPro" id="IPR051018">
    <property type="entry name" value="Bacteriophage_GH24"/>
</dbReference>
<dbReference type="CDD" id="cd00737">
    <property type="entry name" value="lyz_endolysin_autolysin"/>
    <property type="match status" value="1"/>
</dbReference>
<proteinExistence type="inferred from homology"/>
<dbReference type="Pfam" id="PF00959">
    <property type="entry name" value="Phage_lysozyme"/>
    <property type="match status" value="1"/>
</dbReference>
<evidence type="ECO:0000256" key="2">
    <source>
        <dbReference type="ARBA" id="ARBA00022529"/>
    </source>
</evidence>
<dbReference type="PANTHER" id="PTHR38107:SF4">
    <property type="entry name" value="LYSOZYME"/>
    <property type="match status" value="1"/>
</dbReference>
<dbReference type="Gene3D" id="2.30.30.40">
    <property type="entry name" value="SH3 Domains"/>
    <property type="match status" value="1"/>
</dbReference>
<accession>A0A4D7CX64</accession>
<sequence>MTNYQLSSEGYQFIKRWEGERLQAYRDPAGVWTIGVGHTGPVNGQAITAGLTITAKQSEQLLQADIETHTRVLKQVVKVALTQSQFDALASFCFNLGPNIINDPLLLQAINRQDWAETTKQMARYVYAGQIKLQGLVNRRQAEIALFNQQLTTSKWQNEHGTFSLNEAIHLRTSANTNADIIATLQPGQSIQYDAFLIETSGYVWLRQPRTNGYGYLASGQSKNGKRISYWGKFS</sequence>
<feature type="domain" description="SH3b" evidence="8">
    <location>
        <begin position="158"/>
        <end position="226"/>
    </location>
</feature>
<dbReference type="EC" id="3.2.1.17" evidence="7"/>
<dbReference type="RefSeq" id="WP_136953819.1">
    <property type="nucleotide sequence ID" value="NZ_CP039712.1"/>
</dbReference>
<comment type="catalytic activity">
    <reaction evidence="1 7">
        <text>Hydrolysis of (1-&gt;4)-beta-linkages between N-acetylmuramic acid and N-acetyl-D-glucosamine residues in a peptidoglycan and between N-acetyl-D-glucosamine residues in chitodextrins.</text>
        <dbReference type="EC" id="3.2.1.17"/>
    </reaction>
</comment>
<dbReference type="InterPro" id="IPR034690">
    <property type="entry name" value="Endolysin_T4_type"/>
</dbReference>
<dbReference type="InterPro" id="IPR023347">
    <property type="entry name" value="Lysozyme_dom_sf"/>
</dbReference>
<gene>
    <name evidence="9" type="ORF">FA707_08465</name>
</gene>
<comment type="similarity">
    <text evidence="7">Belongs to the glycosyl hydrolase 24 family.</text>
</comment>
<dbReference type="SUPFAM" id="SSF53955">
    <property type="entry name" value="Lysozyme-like"/>
    <property type="match status" value="1"/>
</dbReference>
<dbReference type="Proteomes" id="UP000298615">
    <property type="component" value="Chromosome"/>
</dbReference>
<dbReference type="SMART" id="SM00287">
    <property type="entry name" value="SH3b"/>
    <property type="match status" value="1"/>
</dbReference>
<organism evidence="9 10">
    <name type="scientific">Vagococcus zengguangii</name>
    <dbReference type="NCBI Taxonomy" id="2571750"/>
    <lineage>
        <taxon>Bacteria</taxon>
        <taxon>Bacillati</taxon>
        <taxon>Bacillota</taxon>
        <taxon>Bacilli</taxon>
        <taxon>Lactobacillales</taxon>
        <taxon>Enterococcaceae</taxon>
        <taxon>Vagococcus</taxon>
    </lineage>
</organism>
<keyword evidence="4 7" id="KW-0378">Hydrolase</keyword>
<dbReference type="EMBL" id="CP039712">
    <property type="protein sequence ID" value="QCI86997.1"/>
    <property type="molecule type" value="Genomic_DNA"/>
</dbReference>
<dbReference type="GO" id="GO:0003796">
    <property type="term" value="F:lysozyme activity"/>
    <property type="evidence" value="ECO:0007669"/>
    <property type="project" value="UniProtKB-EC"/>
</dbReference>
<dbReference type="InterPro" id="IPR033907">
    <property type="entry name" value="Endolysin_autolysin"/>
</dbReference>
<evidence type="ECO:0000256" key="1">
    <source>
        <dbReference type="ARBA" id="ARBA00000632"/>
    </source>
</evidence>
<keyword evidence="6 7" id="KW-0326">Glycosidase</keyword>
<protein>
    <recommendedName>
        <fullName evidence="7">Lysozyme</fullName>
        <ecNumber evidence="7">3.2.1.17</ecNumber>
    </recommendedName>
</protein>
<evidence type="ECO:0000313" key="9">
    <source>
        <dbReference type="EMBL" id="QCI86997.1"/>
    </source>
</evidence>
<dbReference type="GO" id="GO:0016998">
    <property type="term" value="P:cell wall macromolecule catabolic process"/>
    <property type="evidence" value="ECO:0007669"/>
    <property type="project" value="InterPro"/>
</dbReference>
<dbReference type="GO" id="GO:0009253">
    <property type="term" value="P:peptidoglycan catabolic process"/>
    <property type="evidence" value="ECO:0007669"/>
    <property type="project" value="InterPro"/>
</dbReference>
<dbReference type="Gene3D" id="1.10.530.40">
    <property type="match status" value="1"/>
</dbReference>